<accession>A0A5J9U3V3</accession>
<dbReference type="EMBL" id="RWGY01000029">
    <property type="protein sequence ID" value="TVU18127.1"/>
    <property type="molecule type" value="Genomic_DNA"/>
</dbReference>
<evidence type="ECO:0000256" key="1">
    <source>
        <dbReference type="SAM" id="MobiDB-lite"/>
    </source>
</evidence>
<dbReference type="Gramene" id="TVU18127">
    <property type="protein sequence ID" value="TVU18127"/>
    <property type="gene ID" value="EJB05_34200"/>
</dbReference>
<comment type="caution">
    <text evidence="2">The sequence shown here is derived from an EMBL/GenBank/DDBJ whole genome shotgun (WGS) entry which is preliminary data.</text>
</comment>
<name>A0A5J9U3V3_9POAL</name>
<protein>
    <submittedName>
        <fullName evidence="2">Uncharacterized protein</fullName>
    </submittedName>
</protein>
<evidence type="ECO:0000313" key="2">
    <source>
        <dbReference type="EMBL" id="TVU18127.1"/>
    </source>
</evidence>
<dbReference type="Proteomes" id="UP000324897">
    <property type="component" value="Chromosome 7"/>
</dbReference>
<organism evidence="2 3">
    <name type="scientific">Eragrostis curvula</name>
    <name type="common">weeping love grass</name>
    <dbReference type="NCBI Taxonomy" id="38414"/>
    <lineage>
        <taxon>Eukaryota</taxon>
        <taxon>Viridiplantae</taxon>
        <taxon>Streptophyta</taxon>
        <taxon>Embryophyta</taxon>
        <taxon>Tracheophyta</taxon>
        <taxon>Spermatophyta</taxon>
        <taxon>Magnoliopsida</taxon>
        <taxon>Liliopsida</taxon>
        <taxon>Poales</taxon>
        <taxon>Poaceae</taxon>
        <taxon>PACMAD clade</taxon>
        <taxon>Chloridoideae</taxon>
        <taxon>Eragrostideae</taxon>
        <taxon>Eragrostidinae</taxon>
        <taxon>Eragrostis</taxon>
    </lineage>
</organism>
<gene>
    <name evidence="2" type="ORF">EJB05_34200</name>
</gene>
<reference evidence="2 3" key="1">
    <citation type="journal article" date="2019" name="Sci. Rep.">
        <title>A high-quality genome of Eragrostis curvula grass provides insights into Poaceae evolution and supports new strategies to enhance forage quality.</title>
        <authorList>
            <person name="Carballo J."/>
            <person name="Santos B.A.C.M."/>
            <person name="Zappacosta D."/>
            <person name="Garbus I."/>
            <person name="Selva J.P."/>
            <person name="Gallo C.A."/>
            <person name="Diaz A."/>
            <person name="Albertini E."/>
            <person name="Caccamo M."/>
            <person name="Echenique V."/>
        </authorList>
    </citation>
    <scope>NUCLEOTIDE SEQUENCE [LARGE SCALE GENOMIC DNA]</scope>
    <source>
        <strain evidence="3">cv. Victoria</strain>
        <tissue evidence="2">Leaf</tissue>
    </source>
</reference>
<dbReference type="AlphaFoldDB" id="A0A5J9U3V3"/>
<evidence type="ECO:0000313" key="3">
    <source>
        <dbReference type="Proteomes" id="UP000324897"/>
    </source>
</evidence>
<feature type="region of interest" description="Disordered" evidence="1">
    <location>
        <begin position="1"/>
        <end position="87"/>
    </location>
</feature>
<proteinExistence type="predicted"/>
<feature type="compositionally biased region" description="Polar residues" evidence="1">
    <location>
        <begin position="42"/>
        <end position="77"/>
    </location>
</feature>
<sequence length="233" mass="24232">MGSNNESYVFSVGSIGGRNVKTRYGGPGQVKPLKQGKPSDQGKPSPQGESDQNYGIVQSQPRQVDWRSYNNTDQIQPPKQGPFPQHGPGAVSYAYTYTPYGYQYPPPPYYGGCPPPMAGGGYYGGGYYGGYQGQGYPGQFAPHHGGYGMSHNNYGGAHMNLGGSNGGATTGAPVYGGHDQNHIGAHVNMGVPAGGGGASATATVYNDGQHDAVKLAHAHGELKPEGQGQLIQA</sequence>
<keyword evidence="3" id="KW-1185">Reference proteome</keyword>